<evidence type="ECO:0000313" key="1">
    <source>
        <dbReference type="EMBL" id="KAE9619603.1"/>
    </source>
</evidence>
<comment type="caution">
    <text evidence="1">The sequence shown here is derived from an EMBL/GenBank/DDBJ whole genome shotgun (WGS) entry which is preliminary data.</text>
</comment>
<proteinExistence type="predicted"/>
<organism evidence="1 2">
    <name type="scientific">Lupinus albus</name>
    <name type="common">White lupine</name>
    <name type="synonym">Lupinus termis</name>
    <dbReference type="NCBI Taxonomy" id="3870"/>
    <lineage>
        <taxon>Eukaryota</taxon>
        <taxon>Viridiplantae</taxon>
        <taxon>Streptophyta</taxon>
        <taxon>Embryophyta</taxon>
        <taxon>Tracheophyta</taxon>
        <taxon>Spermatophyta</taxon>
        <taxon>Magnoliopsida</taxon>
        <taxon>eudicotyledons</taxon>
        <taxon>Gunneridae</taxon>
        <taxon>Pentapetalae</taxon>
        <taxon>rosids</taxon>
        <taxon>fabids</taxon>
        <taxon>Fabales</taxon>
        <taxon>Fabaceae</taxon>
        <taxon>Papilionoideae</taxon>
        <taxon>50 kb inversion clade</taxon>
        <taxon>genistoids sensu lato</taxon>
        <taxon>core genistoids</taxon>
        <taxon>Genisteae</taxon>
        <taxon>Lupinus</taxon>
    </lineage>
</organism>
<dbReference type="Proteomes" id="UP000447434">
    <property type="component" value="Chromosome 2"/>
</dbReference>
<name>A0A6A4R1L2_LUPAL</name>
<gene>
    <name evidence="1" type="ORF">Lalb_Chr02g0155001</name>
</gene>
<evidence type="ECO:0000313" key="2">
    <source>
        <dbReference type="Proteomes" id="UP000447434"/>
    </source>
</evidence>
<sequence>MWYVLIPPIVPTRIFDHLLLSLDSTIIEKACYLVLHYYMMKHLNHLNGCSRFFLRLCVERKTWEMFFLNHIIVYVYGICFKMH</sequence>
<protein>
    <submittedName>
        <fullName evidence="1">Uncharacterized protein</fullName>
    </submittedName>
</protein>
<accession>A0A6A4R1L2</accession>
<keyword evidence="2" id="KW-1185">Reference proteome</keyword>
<dbReference type="EMBL" id="WOCE01000002">
    <property type="protein sequence ID" value="KAE9619603.1"/>
    <property type="molecule type" value="Genomic_DNA"/>
</dbReference>
<dbReference type="AlphaFoldDB" id="A0A6A4R1L2"/>
<reference evidence="2" key="1">
    <citation type="journal article" date="2020" name="Nat. Commun.">
        <title>Genome sequence of the cluster root forming white lupin.</title>
        <authorList>
            <person name="Hufnagel B."/>
            <person name="Marques A."/>
            <person name="Soriano A."/>
            <person name="Marques L."/>
            <person name="Divol F."/>
            <person name="Doumas P."/>
            <person name="Sallet E."/>
            <person name="Mancinotti D."/>
            <person name="Carrere S."/>
            <person name="Marande W."/>
            <person name="Arribat S."/>
            <person name="Keller J."/>
            <person name="Huneau C."/>
            <person name="Blein T."/>
            <person name="Aime D."/>
            <person name="Laguerre M."/>
            <person name="Taylor J."/>
            <person name="Schubert V."/>
            <person name="Nelson M."/>
            <person name="Geu-Flores F."/>
            <person name="Crespi M."/>
            <person name="Gallardo-Guerrero K."/>
            <person name="Delaux P.-M."/>
            <person name="Salse J."/>
            <person name="Berges H."/>
            <person name="Guyot R."/>
            <person name="Gouzy J."/>
            <person name="Peret B."/>
        </authorList>
    </citation>
    <scope>NUCLEOTIDE SEQUENCE [LARGE SCALE GENOMIC DNA]</scope>
    <source>
        <strain evidence="2">cv. Amiga</strain>
    </source>
</reference>